<dbReference type="RefSeq" id="WP_167677604.1">
    <property type="nucleotide sequence ID" value="NZ_CP050313.1"/>
</dbReference>
<reference evidence="1 2" key="1">
    <citation type="submission" date="2020-03" db="EMBL/GenBank/DDBJ databases">
        <title>Complete genome sequence of Shewanella sp.</title>
        <authorList>
            <person name="Kim Y.-S."/>
            <person name="Kim S.-J."/>
            <person name="Jung H.-K."/>
            <person name="Kim K.-H."/>
        </authorList>
    </citation>
    <scope>NUCLEOTIDE SEQUENCE [LARGE SCALE GENOMIC DNA]</scope>
    <source>
        <strain evidence="1 2">PN3F2</strain>
    </source>
</reference>
<dbReference type="AlphaFoldDB" id="A0A6G9QJB3"/>
<protein>
    <submittedName>
        <fullName evidence="1">Glycogen synthase</fullName>
    </submittedName>
</protein>
<organism evidence="1 2">
    <name type="scientific">Shewanella aestuarii</name>
    <dbReference type="NCBI Taxonomy" id="1028752"/>
    <lineage>
        <taxon>Bacteria</taxon>
        <taxon>Pseudomonadati</taxon>
        <taxon>Pseudomonadota</taxon>
        <taxon>Gammaproteobacteria</taxon>
        <taxon>Alteromonadales</taxon>
        <taxon>Shewanellaceae</taxon>
        <taxon>Shewanella</taxon>
    </lineage>
</organism>
<proteinExistence type="predicted"/>
<dbReference type="KEGG" id="saes:HBH39_09170"/>
<name>A0A6G9QJB3_9GAMM</name>
<evidence type="ECO:0000313" key="1">
    <source>
        <dbReference type="EMBL" id="QIR14640.1"/>
    </source>
</evidence>
<accession>A0A6G9QJB3</accession>
<keyword evidence="2" id="KW-1185">Reference proteome</keyword>
<dbReference type="Proteomes" id="UP000502608">
    <property type="component" value="Chromosome"/>
</dbReference>
<dbReference type="EMBL" id="CP050313">
    <property type="protein sequence ID" value="QIR14640.1"/>
    <property type="molecule type" value="Genomic_DNA"/>
</dbReference>
<gene>
    <name evidence="1" type="ORF">HBH39_09170</name>
</gene>
<evidence type="ECO:0000313" key="2">
    <source>
        <dbReference type="Proteomes" id="UP000502608"/>
    </source>
</evidence>
<sequence length="69" mass="7957">MKDTIDNNVTGWIFNGDSLVEQGLNLIKRFSEVLDLHGSDEYNHVSHNAAKQRFTWSAVANEYLQKLYN</sequence>